<keyword evidence="3" id="KW-1185">Reference proteome</keyword>
<accession>A0A1W6LC47</accession>
<sequence length="120" mass="13319">MLRPDLARRRPMPTVNFPWLCVALLAVTVASSASAHPIEDDVDVEINRLESKYTGNKTMVLALARLRRSWRDHQEAQCFFEKTAAAGGTVSKPVPPEAGKAHRACVDRTRAEMKSALAKY</sequence>
<dbReference type="EMBL" id="CP015118">
    <property type="protein sequence ID" value="ARN21820.1"/>
    <property type="molecule type" value="Genomic_DNA"/>
</dbReference>
<organism evidence="2 3">
    <name type="scientific">Piscinibacter gummiphilus</name>
    <dbReference type="NCBI Taxonomy" id="946333"/>
    <lineage>
        <taxon>Bacteria</taxon>
        <taxon>Pseudomonadati</taxon>
        <taxon>Pseudomonadota</taxon>
        <taxon>Betaproteobacteria</taxon>
        <taxon>Burkholderiales</taxon>
        <taxon>Sphaerotilaceae</taxon>
        <taxon>Piscinibacter</taxon>
    </lineage>
</organism>
<dbReference type="STRING" id="946333.A4W93_19030"/>
<evidence type="ECO:0000313" key="3">
    <source>
        <dbReference type="Proteomes" id="UP000193427"/>
    </source>
</evidence>
<feature type="chain" id="PRO_5012800334" description="Lysozyme inhibitor LprI N-terminal domain-containing protein" evidence="1">
    <location>
        <begin position="36"/>
        <end position="120"/>
    </location>
</feature>
<reference evidence="2 3" key="1">
    <citation type="submission" date="2016-04" db="EMBL/GenBank/DDBJ databases">
        <title>Complete genome sequence of natural rubber-degrading, novel Gram-negative bacterium, Rhizobacter gummiphilus strain NS21.</title>
        <authorList>
            <person name="Tabata M."/>
            <person name="Kasai D."/>
            <person name="Fukuda M."/>
        </authorList>
    </citation>
    <scope>NUCLEOTIDE SEQUENCE [LARGE SCALE GENOMIC DNA]</scope>
    <source>
        <strain evidence="2 3">NS21</strain>
    </source>
</reference>
<feature type="signal peptide" evidence="1">
    <location>
        <begin position="1"/>
        <end position="35"/>
    </location>
</feature>
<name>A0A1W6LC47_9BURK</name>
<gene>
    <name evidence="2" type="ORF">A4W93_19030</name>
</gene>
<evidence type="ECO:0000313" key="2">
    <source>
        <dbReference type="EMBL" id="ARN21820.1"/>
    </source>
</evidence>
<dbReference type="KEGG" id="rgu:A4W93_19030"/>
<proteinExistence type="predicted"/>
<dbReference type="Proteomes" id="UP000193427">
    <property type="component" value="Chromosome"/>
</dbReference>
<evidence type="ECO:0008006" key="4">
    <source>
        <dbReference type="Google" id="ProtNLM"/>
    </source>
</evidence>
<keyword evidence="1" id="KW-0732">Signal</keyword>
<evidence type="ECO:0000256" key="1">
    <source>
        <dbReference type="SAM" id="SignalP"/>
    </source>
</evidence>
<dbReference type="AlphaFoldDB" id="A0A1W6LC47"/>
<protein>
    <recommendedName>
        <fullName evidence="4">Lysozyme inhibitor LprI N-terminal domain-containing protein</fullName>
    </recommendedName>
</protein>